<keyword evidence="2" id="KW-0646">Protease inhibitor</keyword>
<keyword evidence="4" id="KW-1015">Disulfide bond</keyword>
<dbReference type="GO" id="GO:0031982">
    <property type="term" value="C:vesicle"/>
    <property type="evidence" value="ECO:0007669"/>
    <property type="project" value="TreeGrafter"/>
</dbReference>
<feature type="chain" id="PRO_5040123412" description="Cystatin domain-containing protein" evidence="5">
    <location>
        <begin position="22"/>
        <end position="133"/>
    </location>
</feature>
<dbReference type="SMART" id="SM00043">
    <property type="entry name" value="CY"/>
    <property type="match status" value="1"/>
</dbReference>
<dbReference type="GO" id="GO:0005737">
    <property type="term" value="C:cytoplasm"/>
    <property type="evidence" value="ECO:0007669"/>
    <property type="project" value="TreeGrafter"/>
</dbReference>
<dbReference type="CDD" id="cd00042">
    <property type="entry name" value="CY"/>
    <property type="match status" value="1"/>
</dbReference>
<dbReference type="InterPro" id="IPR046350">
    <property type="entry name" value="Cystatin_sf"/>
</dbReference>
<dbReference type="PANTHER" id="PTHR46186">
    <property type="entry name" value="CYSTATIN"/>
    <property type="match status" value="1"/>
</dbReference>
<gene>
    <name evidence="7" type="ORF">COCON_G00235210</name>
</gene>
<accession>A0A9Q1CTT2</accession>
<dbReference type="GO" id="GO:0005615">
    <property type="term" value="C:extracellular space"/>
    <property type="evidence" value="ECO:0007669"/>
    <property type="project" value="TreeGrafter"/>
</dbReference>
<reference evidence="7" key="1">
    <citation type="journal article" date="2023" name="Science">
        <title>Genome structures resolve the early diversification of teleost fishes.</title>
        <authorList>
            <person name="Parey E."/>
            <person name="Louis A."/>
            <person name="Montfort J."/>
            <person name="Bouchez O."/>
            <person name="Roques C."/>
            <person name="Iampietro C."/>
            <person name="Lluch J."/>
            <person name="Castinel A."/>
            <person name="Donnadieu C."/>
            <person name="Desvignes T."/>
            <person name="Floi Bucao C."/>
            <person name="Jouanno E."/>
            <person name="Wen M."/>
            <person name="Mejri S."/>
            <person name="Dirks R."/>
            <person name="Jansen H."/>
            <person name="Henkel C."/>
            <person name="Chen W.J."/>
            <person name="Zahm M."/>
            <person name="Cabau C."/>
            <person name="Klopp C."/>
            <person name="Thompson A.W."/>
            <person name="Robinson-Rechavi M."/>
            <person name="Braasch I."/>
            <person name="Lecointre G."/>
            <person name="Bobe J."/>
            <person name="Postlethwait J.H."/>
            <person name="Berthelot C."/>
            <person name="Roest Crollius H."/>
            <person name="Guiguen Y."/>
        </authorList>
    </citation>
    <scope>NUCLEOTIDE SEQUENCE</scope>
    <source>
        <strain evidence="7">Concon-B</strain>
    </source>
</reference>
<evidence type="ECO:0000256" key="3">
    <source>
        <dbReference type="ARBA" id="ARBA00022704"/>
    </source>
</evidence>
<dbReference type="Proteomes" id="UP001152803">
    <property type="component" value="Unassembled WGS sequence"/>
</dbReference>
<comment type="caution">
    <text evidence="7">The sequence shown here is derived from an EMBL/GenBank/DDBJ whole genome shotgun (WGS) entry which is preliminary data.</text>
</comment>
<dbReference type="SUPFAM" id="SSF54403">
    <property type="entry name" value="Cystatin/monellin"/>
    <property type="match status" value="1"/>
</dbReference>
<dbReference type="FunFam" id="3.10.450.10:FF:000004">
    <property type="entry name" value="Cystatin C"/>
    <property type="match status" value="1"/>
</dbReference>
<proteinExistence type="inferred from homology"/>
<dbReference type="AlphaFoldDB" id="A0A9Q1CTT2"/>
<protein>
    <recommendedName>
        <fullName evidence="6">Cystatin domain-containing protein</fullName>
    </recommendedName>
</protein>
<feature type="signal peptide" evidence="5">
    <location>
        <begin position="1"/>
        <end position="21"/>
    </location>
</feature>
<evidence type="ECO:0000259" key="6">
    <source>
        <dbReference type="SMART" id="SM00043"/>
    </source>
</evidence>
<keyword evidence="5" id="KW-0732">Signal</keyword>
<keyword evidence="8" id="KW-1185">Reference proteome</keyword>
<name>A0A9Q1CTT2_CONCO</name>
<evidence type="ECO:0000313" key="8">
    <source>
        <dbReference type="Proteomes" id="UP001152803"/>
    </source>
</evidence>
<dbReference type="OrthoDB" id="1908104at2759"/>
<evidence type="ECO:0000256" key="1">
    <source>
        <dbReference type="ARBA" id="ARBA00009403"/>
    </source>
</evidence>
<dbReference type="InterPro" id="IPR000010">
    <property type="entry name" value="Cystatin_dom"/>
</dbReference>
<comment type="similarity">
    <text evidence="1">Belongs to the cystatin family.</text>
</comment>
<feature type="domain" description="Cystatin" evidence="6">
    <location>
        <begin position="23"/>
        <end position="132"/>
    </location>
</feature>
<dbReference type="PANTHER" id="PTHR46186:SF2">
    <property type="entry name" value="CYSTATIN"/>
    <property type="match status" value="1"/>
</dbReference>
<evidence type="ECO:0000313" key="7">
    <source>
        <dbReference type="EMBL" id="KAJ8245747.1"/>
    </source>
</evidence>
<keyword evidence="3" id="KW-0789">Thiol protease inhibitor</keyword>
<evidence type="ECO:0000256" key="5">
    <source>
        <dbReference type="SAM" id="SignalP"/>
    </source>
</evidence>
<evidence type="ECO:0000256" key="2">
    <source>
        <dbReference type="ARBA" id="ARBA00022690"/>
    </source>
</evidence>
<dbReference type="GO" id="GO:0004869">
    <property type="term" value="F:cysteine-type endopeptidase inhibitor activity"/>
    <property type="evidence" value="ECO:0007669"/>
    <property type="project" value="UniProtKB-KW"/>
</dbReference>
<dbReference type="EMBL" id="JAFJMO010000856">
    <property type="protein sequence ID" value="KAJ8245747.1"/>
    <property type="molecule type" value="Genomic_DNA"/>
</dbReference>
<dbReference type="Gene3D" id="3.10.450.10">
    <property type="match status" value="1"/>
</dbReference>
<sequence length="133" mass="14553">MSASWKMALALLAMSLAVADALRIIGGPTDADLNDPDVKKALKFAVDQTISHRNTTFLRKMTGAGSAKQQLVVGMMYILSATMATTNCAKGEDETKCDIHEDQHIAFVIECTFHVWENPWHGGYEMFQTGCVA</sequence>
<dbReference type="Pfam" id="PF00031">
    <property type="entry name" value="Cystatin"/>
    <property type="match status" value="1"/>
</dbReference>
<organism evidence="7 8">
    <name type="scientific">Conger conger</name>
    <name type="common">Conger eel</name>
    <name type="synonym">Muraena conger</name>
    <dbReference type="NCBI Taxonomy" id="82655"/>
    <lineage>
        <taxon>Eukaryota</taxon>
        <taxon>Metazoa</taxon>
        <taxon>Chordata</taxon>
        <taxon>Craniata</taxon>
        <taxon>Vertebrata</taxon>
        <taxon>Euteleostomi</taxon>
        <taxon>Actinopterygii</taxon>
        <taxon>Neopterygii</taxon>
        <taxon>Teleostei</taxon>
        <taxon>Anguilliformes</taxon>
        <taxon>Congridae</taxon>
        <taxon>Conger</taxon>
    </lineage>
</organism>
<evidence type="ECO:0000256" key="4">
    <source>
        <dbReference type="ARBA" id="ARBA00023157"/>
    </source>
</evidence>